<evidence type="ECO:0000256" key="7">
    <source>
        <dbReference type="ARBA" id="ARBA00022917"/>
    </source>
</evidence>
<keyword evidence="4" id="KW-0479">Metal-binding</keyword>
<dbReference type="GO" id="GO:0005829">
    <property type="term" value="C:cytosol"/>
    <property type="evidence" value="ECO:0007669"/>
    <property type="project" value="TreeGrafter"/>
</dbReference>
<dbReference type="InterPro" id="IPR012340">
    <property type="entry name" value="NA-bd_OB-fold"/>
</dbReference>
<evidence type="ECO:0000256" key="9">
    <source>
        <dbReference type="ARBA" id="ARBA00048573"/>
    </source>
</evidence>
<evidence type="ECO:0000256" key="8">
    <source>
        <dbReference type="ARBA" id="ARBA00023146"/>
    </source>
</evidence>
<name>A0A382LVU2_9ZZZZ</name>
<dbReference type="GO" id="GO:0046872">
    <property type="term" value="F:metal ion binding"/>
    <property type="evidence" value="ECO:0007669"/>
    <property type="project" value="UniProtKB-KW"/>
</dbReference>
<dbReference type="GO" id="GO:0004824">
    <property type="term" value="F:lysine-tRNA ligase activity"/>
    <property type="evidence" value="ECO:0007669"/>
    <property type="project" value="UniProtKB-EC"/>
</dbReference>
<dbReference type="GO" id="GO:0006430">
    <property type="term" value="P:lysyl-tRNA aminoacylation"/>
    <property type="evidence" value="ECO:0007669"/>
    <property type="project" value="InterPro"/>
</dbReference>
<dbReference type="InterPro" id="IPR006195">
    <property type="entry name" value="aa-tRNA-synth_II"/>
</dbReference>
<evidence type="ECO:0000256" key="3">
    <source>
        <dbReference type="ARBA" id="ARBA00022598"/>
    </source>
</evidence>
<keyword evidence="3" id="KW-0436">Ligase</keyword>
<dbReference type="Gene3D" id="3.30.930.10">
    <property type="entry name" value="Bira Bifunctional Protein, Domain 2"/>
    <property type="match status" value="1"/>
</dbReference>
<dbReference type="Pfam" id="PF00152">
    <property type="entry name" value="tRNA-synt_2"/>
    <property type="match status" value="1"/>
</dbReference>
<dbReference type="InterPro" id="IPR045864">
    <property type="entry name" value="aa-tRNA-synth_II/BPL/LPL"/>
</dbReference>
<dbReference type="EC" id="6.1.1.6" evidence="2"/>
<dbReference type="InterPro" id="IPR004365">
    <property type="entry name" value="NA-bd_OB_tRNA"/>
</dbReference>
<organism evidence="11">
    <name type="scientific">marine metagenome</name>
    <dbReference type="NCBI Taxonomy" id="408172"/>
    <lineage>
        <taxon>unclassified sequences</taxon>
        <taxon>metagenomes</taxon>
        <taxon>ecological metagenomes</taxon>
    </lineage>
</organism>
<evidence type="ECO:0000256" key="2">
    <source>
        <dbReference type="ARBA" id="ARBA00013166"/>
    </source>
</evidence>
<dbReference type="PANTHER" id="PTHR42918">
    <property type="entry name" value="LYSYL-TRNA SYNTHETASE"/>
    <property type="match status" value="1"/>
</dbReference>
<protein>
    <recommendedName>
        <fullName evidence="2">lysine--tRNA ligase</fullName>
        <ecNumber evidence="2">6.1.1.6</ecNumber>
    </recommendedName>
</protein>
<dbReference type="CDD" id="cd04322">
    <property type="entry name" value="LysRS_N"/>
    <property type="match status" value="1"/>
</dbReference>
<evidence type="ECO:0000256" key="4">
    <source>
        <dbReference type="ARBA" id="ARBA00022723"/>
    </source>
</evidence>
<keyword evidence="6" id="KW-0067">ATP-binding</keyword>
<dbReference type="SUPFAM" id="SSF55681">
    <property type="entry name" value="Class II aaRS and biotin synthetases"/>
    <property type="match status" value="1"/>
</dbReference>
<dbReference type="GO" id="GO:0000049">
    <property type="term" value="F:tRNA binding"/>
    <property type="evidence" value="ECO:0007669"/>
    <property type="project" value="TreeGrafter"/>
</dbReference>
<dbReference type="AlphaFoldDB" id="A0A382LVU2"/>
<proteinExistence type="inferred from homology"/>
<dbReference type="EMBL" id="UINC01088864">
    <property type="protein sequence ID" value="SVC39457.1"/>
    <property type="molecule type" value="Genomic_DNA"/>
</dbReference>
<gene>
    <name evidence="11" type="ORF">METZ01_LOCUS292311</name>
</gene>
<dbReference type="FunFam" id="2.40.50.140:FF:000024">
    <property type="entry name" value="Lysine--tRNA ligase"/>
    <property type="match status" value="1"/>
</dbReference>
<evidence type="ECO:0000256" key="6">
    <source>
        <dbReference type="ARBA" id="ARBA00022840"/>
    </source>
</evidence>
<feature type="non-terminal residue" evidence="11">
    <location>
        <position position="241"/>
    </location>
</feature>
<feature type="domain" description="Aminoacyl-transfer RNA synthetases class-II family profile" evidence="10">
    <location>
        <begin position="170"/>
        <end position="241"/>
    </location>
</feature>
<keyword evidence="5" id="KW-0547">Nucleotide-binding</keyword>
<comment type="similarity">
    <text evidence="1">Belongs to the class-II aminoacyl-tRNA synthetase family.</text>
</comment>
<dbReference type="Gene3D" id="2.40.50.140">
    <property type="entry name" value="Nucleic acid-binding proteins"/>
    <property type="match status" value="1"/>
</dbReference>
<reference evidence="11" key="1">
    <citation type="submission" date="2018-05" db="EMBL/GenBank/DDBJ databases">
        <authorList>
            <person name="Lanie J.A."/>
            <person name="Ng W.-L."/>
            <person name="Kazmierczak K.M."/>
            <person name="Andrzejewski T.M."/>
            <person name="Davidsen T.M."/>
            <person name="Wayne K.J."/>
            <person name="Tettelin H."/>
            <person name="Glass J.I."/>
            <person name="Rusch D."/>
            <person name="Podicherti R."/>
            <person name="Tsui H.-C.T."/>
            <person name="Winkler M.E."/>
        </authorList>
    </citation>
    <scope>NUCLEOTIDE SEQUENCE</scope>
</reference>
<dbReference type="GO" id="GO:0005524">
    <property type="term" value="F:ATP binding"/>
    <property type="evidence" value="ECO:0007669"/>
    <property type="project" value="UniProtKB-KW"/>
</dbReference>
<dbReference type="InterPro" id="IPR044136">
    <property type="entry name" value="Lys-tRNA-ligase_II_N"/>
</dbReference>
<dbReference type="Pfam" id="PF01336">
    <property type="entry name" value="tRNA_anti-codon"/>
    <property type="match status" value="1"/>
</dbReference>
<comment type="catalytic activity">
    <reaction evidence="9">
        <text>tRNA(Lys) + L-lysine + ATP = L-lysyl-tRNA(Lys) + AMP + diphosphate</text>
        <dbReference type="Rhea" id="RHEA:20792"/>
        <dbReference type="Rhea" id="RHEA-COMP:9696"/>
        <dbReference type="Rhea" id="RHEA-COMP:9697"/>
        <dbReference type="ChEBI" id="CHEBI:30616"/>
        <dbReference type="ChEBI" id="CHEBI:32551"/>
        <dbReference type="ChEBI" id="CHEBI:33019"/>
        <dbReference type="ChEBI" id="CHEBI:78442"/>
        <dbReference type="ChEBI" id="CHEBI:78529"/>
        <dbReference type="ChEBI" id="CHEBI:456215"/>
        <dbReference type="EC" id="6.1.1.6"/>
    </reaction>
</comment>
<sequence length="241" mass="27023">MPPVEDTNQLIEQRRANLASLAESGIDPFANKFTPSESCDEAKANYTEDRTVAVAGRLVSKREMGKTIFAHIKDVSGTIQLFIRKNDVGDEAFKIFKALDLADFVGANGGLFTTKTGEISVKVSDFVVLAKSLRPPPDKWHGLADQEVRYRQRYLDLIANDQVKETFLKRSAIIREIRNFMAGRDFVEVETPMMQAIPGGAAARPFVTHHNTFGRDFFLRIALELYLKRLLVGGIDRGFEI</sequence>
<dbReference type="PROSITE" id="PS50862">
    <property type="entry name" value="AA_TRNA_LIGASE_II"/>
    <property type="match status" value="1"/>
</dbReference>
<dbReference type="InterPro" id="IPR018149">
    <property type="entry name" value="Lys-tRNA-synth_II_C"/>
</dbReference>
<keyword evidence="8" id="KW-0030">Aminoacyl-tRNA synthetase</keyword>
<evidence type="ECO:0000259" key="10">
    <source>
        <dbReference type="PROSITE" id="PS50862"/>
    </source>
</evidence>
<accession>A0A382LVU2</accession>
<keyword evidence="7" id="KW-0648">Protein biosynthesis</keyword>
<dbReference type="PRINTS" id="PR00982">
    <property type="entry name" value="TRNASYNTHLYS"/>
</dbReference>
<dbReference type="PANTHER" id="PTHR42918:SF15">
    <property type="entry name" value="LYSINE--TRNA LIGASE, CHLOROPLASTIC_MITOCHONDRIAL"/>
    <property type="match status" value="1"/>
</dbReference>
<evidence type="ECO:0000256" key="1">
    <source>
        <dbReference type="ARBA" id="ARBA00008226"/>
    </source>
</evidence>
<evidence type="ECO:0000313" key="11">
    <source>
        <dbReference type="EMBL" id="SVC39457.1"/>
    </source>
</evidence>
<dbReference type="SUPFAM" id="SSF50249">
    <property type="entry name" value="Nucleic acid-binding proteins"/>
    <property type="match status" value="1"/>
</dbReference>
<evidence type="ECO:0000256" key="5">
    <source>
        <dbReference type="ARBA" id="ARBA00022741"/>
    </source>
</evidence>
<dbReference type="InterPro" id="IPR004364">
    <property type="entry name" value="Aa-tRNA-synt_II"/>
</dbReference>